<dbReference type="RefSeq" id="WP_013954713.1">
    <property type="nucleotide sequence ID" value="NZ_CP007589.1"/>
</dbReference>
<accession>A0A2N8U289</accession>
<sequence length="442" mass="52805">MTLNEKIKYIEDNNYIKGNLNLYYALISIYSFLFSGCLFLIIFFSRRWNYSLVLMSRISEKNPLGYLISFLVFFVIGLLSFGILFINCLMTILINKLFDFNIFRSFRCLKIKLFFKGKFYMMLKLNKGADDLKSYELDFLAWVKNKGFVLSDSKAISYLYGNYWRKPKVWTFIANNSRAILKDYEIYAGGTIFSKETTKLKVKVNEQEMHFSLVKLIPDKYIKSKLATKIPNSSWTLASLTFKLMNTFLKLKEDKYSETLLDMVERLFNDLAYIFNKKIIFIPKKHLDVFKSNYIFWFFDSYFSKSDLFNFCNDEDKDEFLQFLDKYLHRFKYCNEIIPYFKSLFNAINKDEEFKIIVETAIKLNKTSKHLNLTKRFRSIDGKINYMHDNYPEPITHDLIKIHMYDFWKEGQKNNEIDSRIILLKEFNKALQNNKMNESNKA</sequence>
<evidence type="ECO:0000313" key="5">
    <source>
        <dbReference type="Proteomes" id="UP000233776"/>
    </source>
</evidence>
<gene>
    <name evidence="2" type="ORF">BC94_0283</name>
    <name evidence="3" type="ORF">MBOVJF4278_00298</name>
</gene>
<keyword evidence="1" id="KW-0812">Transmembrane</keyword>
<feature type="transmembrane region" description="Helical" evidence="1">
    <location>
        <begin position="22"/>
        <end position="44"/>
    </location>
</feature>
<dbReference type="Proteomes" id="UP000076372">
    <property type="component" value="Chromosome"/>
</dbReference>
<dbReference type="AlphaFoldDB" id="A0A2N8U289"/>
<dbReference type="NCBIfam" id="NF045994">
    <property type="entry name" value="MAG4530_fam"/>
    <property type="match status" value="1"/>
</dbReference>
<feature type="transmembrane region" description="Helical" evidence="1">
    <location>
        <begin position="64"/>
        <end position="86"/>
    </location>
</feature>
<keyword evidence="1" id="KW-0472">Membrane</keyword>
<dbReference type="EMBL" id="LT578453">
    <property type="protein sequence ID" value="SBO46072.1"/>
    <property type="molecule type" value="Genomic_DNA"/>
</dbReference>
<evidence type="ECO:0000313" key="3">
    <source>
        <dbReference type="EMBL" id="SBO46072.1"/>
    </source>
</evidence>
<evidence type="ECO:0000313" key="4">
    <source>
        <dbReference type="Proteomes" id="UP000076372"/>
    </source>
</evidence>
<name>A0A2N8U289_MYCBV</name>
<dbReference type="EMBL" id="CP007590">
    <property type="protein sequence ID" value="AMW25600.1"/>
    <property type="molecule type" value="Genomic_DNA"/>
</dbReference>
<evidence type="ECO:0000256" key="1">
    <source>
        <dbReference type="SAM" id="Phobius"/>
    </source>
</evidence>
<proteinExistence type="predicted"/>
<dbReference type="Proteomes" id="UP000233776">
    <property type="component" value="Chromosome I"/>
</dbReference>
<keyword evidence="1" id="KW-1133">Transmembrane helix</keyword>
<organism evidence="3 5">
    <name type="scientific">Mycoplasmopsis bovis</name>
    <name type="common">Mycoplasma bovis</name>
    <dbReference type="NCBI Taxonomy" id="28903"/>
    <lineage>
        <taxon>Bacteria</taxon>
        <taxon>Bacillati</taxon>
        <taxon>Mycoplasmatota</taxon>
        <taxon>Mycoplasmoidales</taxon>
        <taxon>Metamycoplasmataceae</taxon>
        <taxon>Mycoplasmopsis</taxon>
    </lineage>
</organism>
<reference evidence="3 5" key="2">
    <citation type="submission" date="2016-06" db="EMBL/GenBank/DDBJ databases">
        <authorList>
            <person name="Kjaerup R.B."/>
            <person name="Dalgaard T.S."/>
            <person name="Juul-Madsen H.R."/>
        </authorList>
    </citation>
    <scope>NUCLEOTIDE SEQUENCE [LARGE SCALE GENOMIC DNA]</scope>
    <source>
        <strain evidence="3">JF4278</strain>
    </source>
</reference>
<evidence type="ECO:0000313" key="2">
    <source>
        <dbReference type="EMBL" id="AMW25600.1"/>
    </source>
</evidence>
<reference evidence="2 4" key="1">
    <citation type="submission" date="2014-04" db="EMBL/GenBank/DDBJ databases">
        <title>Complete genome sequence of Mycoplasma bovis attenuated strain P150.</title>
        <authorList>
            <person name="Qi J."/>
            <person name="Guo A."/>
        </authorList>
    </citation>
    <scope>NUCLEOTIDE SEQUENCE [LARGE SCALE GENOMIC DNA]</scope>
    <source>
        <strain evidence="2 4">HB0801-P150</strain>
    </source>
</reference>
<protein>
    <submittedName>
        <fullName evidence="3">Uncharacterized protein</fullName>
    </submittedName>
</protein>